<proteinExistence type="predicted"/>
<dbReference type="AlphaFoldDB" id="A0AAV3QTB6"/>
<gene>
    <name evidence="1" type="ORF">LIER_21412</name>
</gene>
<name>A0AAV3QTB6_LITER</name>
<organism evidence="1 2">
    <name type="scientific">Lithospermum erythrorhizon</name>
    <name type="common">Purple gromwell</name>
    <name type="synonym">Lithospermum officinale var. erythrorhizon</name>
    <dbReference type="NCBI Taxonomy" id="34254"/>
    <lineage>
        <taxon>Eukaryota</taxon>
        <taxon>Viridiplantae</taxon>
        <taxon>Streptophyta</taxon>
        <taxon>Embryophyta</taxon>
        <taxon>Tracheophyta</taxon>
        <taxon>Spermatophyta</taxon>
        <taxon>Magnoliopsida</taxon>
        <taxon>eudicotyledons</taxon>
        <taxon>Gunneridae</taxon>
        <taxon>Pentapetalae</taxon>
        <taxon>asterids</taxon>
        <taxon>lamiids</taxon>
        <taxon>Boraginales</taxon>
        <taxon>Boraginaceae</taxon>
        <taxon>Boraginoideae</taxon>
        <taxon>Lithospermeae</taxon>
        <taxon>Lithospermum</taxon>
    </lineage>
</organism>
<reference evidence="1 2" key="1">
    <citation type="submission" date="2024-01" db="EMBL/GenBank/DDBJ databases">
        <title>The complete chloroplast genome sequence of Lithospermum erythrorhizon: insights into the phylogenetic relationship among Boraginaceae species and the maternal lineages of purple gromwells.</title>
        <authorList>
            <person name="Okada T."/>
            <person name="Watanabe K."/>
        </authorList>
    </citation>
    <scope>NUCLEOTIDE SEQUENCE [LARGE SCALE GENOMIC DNA]</scope>
</reference>
<accession>A0AAV3QTB6</accession>
<evidence type="ECO:0000313" key="1">
    <source>
        <dbReference type="EMBL" id="GAA0166202.1"/>
    </source>
</evidence>
<protein>
    <submittedName>
        <fullName evidence="1">Uncharacterized protein</fullName>
    </submittedName>
</protein>
<comment type="caution">
    <text evidence="1">The sequence shown here is derived from an EMBL/GenBank/DDBJ whole genome shotgun (WGS) entry which is preliminary data.</text>
</comment>
<keyword evidence="2" id="KW-1185">Reference proteome</keyword>
<dbReference type="EMBL" id="BAABME010005643">
    <property type="protein sequence ID" value="GAA0166202.1"/>
    <property type="molecule type" value="Genomic_DNA"/>
</dbReference>
<evidence type="ECO:0000313" key="2">
    <source>
        <dbReference type="Proteomes" id="UP001454036"/>
    </source>
</evidence>
<sequence length="105" mass="11480">MLWRLELCLCGLVLISGLAVIIPIPYHVLHLLLGVEGCAFAGFWSNRGGLCTLRFSGWVWWFPASTAQLVLNSSKKGSYLKVTIILLRGVVEGGVIYVTPIPIPV</sequence>
<dbReference type="Proteomes" id="UP001454036">
    <property type="component" value="Unassembled WGS sequence"/>
</dbReference>